<dbReference type="STRING" id="29760.D7SR26"/>
<protein>
    <submittedName>
        <fullName evidence="1">Uncharacterized protein</fullName>
    </submittedName>
</protein>
<dbReference type="AlphaFoldDB" id="D7SR26"/>
<proteinExistence type="predicted"/>
<evidence type="ECO:0000313" key="1">
    <source>
        <dbReference type="EMBL" id="CBI18071.3"/>
    </source>
</evidence>
<name>D7SR26_VITVI</name>
<organism evidence="1 2">
    <name type="scientific">Vitis vinifera</name>
    <name type="common">Grape</name>
    <dbReference type="NCBI Taxonomy" id="29760"/>
    <lineage>
        <taxon>Eukaryota</taxon>
        <taxon>Viridiplantae</taxon>
        <taxon>Streptophyta</taxon>
        <taxon>Embryophyta</taxon>
        <taxon>Tracheophyta</taxon>
        <taxon>Spermatophyta</taxon>
        <taxon>Magnoliopsida</taxon>
        <taxon>eudicotyledons</taxon>
        <taxon>Gunneridae</taxon>
        <taxon>Pentapetalae</taxon>
        <taxon>rosids</taxon>
        <taxon>Vitales</taxon>
        <taxon>Vitaceae</taxon>
        <taxon>Viteae</taxon>
        <taxon>Vitis</taxon>
    </lineage>
</organism>
<sequence>MTACRLLPHIIMLDGNVRIWKDSILKDQQKLVTAFSSIQGHRPGVRKCECCCGLTTTIRISVCCWQDIIHHGLGSG</sequence>
<dbReference type="Proteomes" id="UP000009183">
    <property type="component" value="Chromosome 8"/>
</dbReference>
<evidence type="ECO:0000313" key="2">
    <source>
        <dbReference type="Proteomes" id="UP000009183"/>
    </source>
</evidence>
<keyword evidence="2" id="KW-1185">Reference proteome</keyword>
<reference evidence="2" key="1">
    <citation type="journal article" date="2007" name="Nature">
        <title>The grapevine genome sequence suggests ancestral hexaploidization in major angiosperm phyla.</title>
        <authorList>
            <consortium name="The French-Italian Public Consortium for Grapevine Genome Characterization."/>
            <person name="Jaillon O."/>
            <person name="Aury J.-M."/>
            <person name="Noel B."/>
            <person name="Policriti A."/>
            <person name="Clepet C."/>
            <person name="Casagrande A."/>
            <person name="Choisne N."/>
            <person name="Aubourg S."/>
            <person name="Vitulo N."/>
            <person name="Jubin C."/>
            <person name="Vezzi A."/>
            <person name="Legeai F."/>
            <person name="Hugueney P."/>
            <person name="Dasilva C."/>
            <person name="Horner D."/>
            <person name="Mica E."/>
            <person name="Jublot D."/>
            <person name="Poulain J."/>
            <person name="Bruyere C."/>
            <person name="Billault A."/>
            <person name="Segurens B."/>
            <person name="Gouyvenoux M."/>
            <person name="Ugarte E."/>
            <person name="Cattonaro F."/>
            <person name="Anthouard V."/>
            <person name="Vico V."/>
            <person name="Del Fabbro C."/>
            <person name="Alaux M."/>
            <person name="Di Gaspero G."/>
            <person name="Dumas V."/>
            <person name="Felice N."/>
            <person name="Paillard S."/>
            <person name="Juman I."/>
            <person name="Moroldo M."/>
            <person name="Scalabrin S."/>
            <person name="Canaguier A."/>
            <person name="Le Clainche I."/>
            <person name="Malacrida G."/>
            <person name="Durand E."/>
            <person name="Pesole G."/>
            <person name="Laucou V."/>
            <person name="Chatelet P."/>
            <person name="Merdinoglu D."/>
            <person name="Delledonne M."/>
            <person name="Pezzotti M."/>
            <person name="Lecharny A."/>
            <person name="Scarpelli C."/>
            <person name="Artiguenave F."/>
            <person name="Pe M.E."/>
            <person name="Valle G."/>
            <person name="Morgante M."/>
            <person name="Caboche M."/>
            <person name="Adam-Blondon A.-F."/>
            <person name="Weissenbach J."/>
            <person name="Quetier F."/>
            <person name="Wincker P."/>
        </authorList>
    </citation>
    <scope>NUCLEOTIDE SEQUENCE [LARGE SCALE GENOMIC DNA]</scope>
    <source>
        <strain evidence="2">cv. Pinot noir / PN40024</strain>
    </source>
</reference>
<dbReference type="EMBL" id="FN594967">
    <property type="protein sequence ID" value="CBI18071.3"/>
    <property type="molecule type" value="Genomic_DNA"/>
</dbReference>
<dbReference type="PaxDb" id="29760-VIT_08s0058g00910.t01"/>
<dbReference type="InParanoid" id="D7SR26"/>
<dbReference type="HOGENOM" id="CLU_2659589_0_0_1"/>
<gene>
    <name evidence="1" type="ordered locus">VIT_08s0058g00910</name>
</gene>
<accession>D7SR26</accession>